<evidence type="ECO:0000256" key="1">
    <source>
        <dbReference type="SAM" id="MobiDB-lite"/>
    </source>
</evidence>
<sequence>MTDQLPVGPYRMVRTAEGTAVPWYVVPFDSDGACTGPRTRDDLVNRARGGGFTDIVIFCHGWNNDWRQATGRYDDFFNGYVRLRTERALPAAPGFAPLLVAIFWPSKLLVADADQPPDFAGDGDADDAAVADERDDLAELAAAVDPDHRPRLFELAQQRGLDEADALELAGILAPLYATDREETAEQAPPTPAEIAASWQAPRRRRSADPADFDTPTTTVDGAPQAAGWADFLRPREILRGASVWLMKDRAGRVGARGVGPLLVQLLGTGARVHVVGHSFGAKVLLSAIAAPAALPATVHSALLLEPAVSHLCFAADADGHGRPGGYRPVLDRVGQPILSTFSGHDEPLHKFFHLALRRAGDLGEADIAADEPPSRYAALGGYGPRPLGAQATLTPILDPTTRYALDAPGLQVVGVDGTRTIPSHGEVSNPSTWWMLYDLMTR</sequence>
<organism evidence="2 3">
    <name type="scientific">Krasilnikovia cinnamomea</name>
    <dbReference type="NCBI Taxonomy" id="349313"/>
    <lineage>
        <taxon>Bacteria</taxon>
        <taxon>Bacillati</taxon>
        <taxon>Actinomycetota</taxon>
        <taxon>Actinomycetes</taxon>
        <taxon>Micromonosporales</taxon>
        <taxon>Micromonosporaceae</taxon>
        <taxon>Krasilnikovia</taxon>
    </lineage>
</organism>
<dbReference type="SUPFAM" id="SSF53474">
    <property type="entry name" value="alpha/beta-Hydrolases"/>
    <property type="match status" value="1"/>
</dbReference>
<protein>
    <recommendedName>
        <fullName evidence="4">Serine-threonine protein kinase</fullName>
    </recommendedName>
</protein>
<proteinExistence type="predicted"/>
<gene>
    <name evidence="2" type="ORF">EV385_1252</name>
</gene>
<evidence type="ECO:0000313" key="2">
    <source>
        <dbReference type="EMBL" id="RZU49500.1"/>
    </source>
</evidence>
<comment type="caution">
    <text evidence="2">The sequence shown here is derived from an EMBL/GenBank/DDBJ whole genome shotgun (WGS) entry which is preliminary data.</text>
</comment>
<dbReference type="EMBL" id="SHKY01000001">
    <property type="protein sequence ID" value="RZU49500.1"/>
    <property type="molecule type" value="Genomic_DNA"/>
</dbReference>
<accession>A0A4Q7ZFF8</accession>
<keyword evidence="3" id="KW-1185">Reference proteome</keyword>
<dbReference type="OrthoDB" id="280053at2"/>
<dbReference type="AlphaFoldDB" id="A0A4Q7ZFF8"/>
<dbReference type="Proteomes" id="UP000292564">
    <property type="component" value="Unassembled WGS sequence"/>
</dbReference>
<name>A0A4Q7ZFF8_9ACTN</name>
<reference evidence="2 3" key="1">
    <citation type="submission" date="2019-02" db="EMBL/GenBank/DDBJ databases">
        <title>Sequencing the genomes of 1000 actinobacteria strains.</title>
        <authorList>
            <person name="Klenk H.-P."/>
        </authorList>
    </citation>
    <scope>NUCLEOTIDE SEQUENCE [LARGE SCALE GENOMIC DNA]</scope>
    <source>
        <strain evidence="2 3">DSM 45162</strain>
    </source>
</reference>
<dbReference type="RefSeq" id="WP_130508568.1">
    <property type="nucleotide sequence ID" value="NZ_SHKY01000001.1"/>
</dbReference>
<feature type="region of interest" description="Disordered" evidence="1">
    <location>
        <begin position="182"/>
        <end position="226"/>
    </location>
</feature>
<dbReference type="InterPro" id="IPR029058">
    <property type="entry name" value="AB_hydrolase_fold"/>
</dbReference>
<evidence type="ECO:0000313" key="3">
    <source>
        <dbReference type="Proteomes" id="UP000292564"/>
    </source>
</evidence>
<evidence type="ECO:0008006" key="4">
    <source>
        <dbReference type="Google" id="ProtNLM"/>
    </source>
</evidence>